<name>A0A426YIK5_ENSVE</name>
<reference evidence="2 3" key="1">
    <citation type="journal article" date="2014" name="Agronomy (Basel)">
        <title>A Draft Genome Sequence for Ensete ventricosum, the Drought-Tolerant Tree Against Hunger.</title>
        <authorList>
            <person name="Harrison J."/>
            <person name="Moore K.A."/>
            <person name="Paszkiewicz K."/>
            <person name="Jones T."/>
            <person name="Grant M."/>
            <person name="Ambacheew D."/>
            <person name="Muzemil S."/>
            <person name="Studholme D.J."/>
        </authorList>
    </citation>
    <scope>NUCLEOTIDE SEQUENCE [LARGE SCALE GENOMIC DNA]</scope>
</reference>
<sequence>MMQSEIVLTVVIDTIMVSFAISRGGGVEPETGMGRAERRMTKTRAMTIGVSNPLEQVAGTQSFEIRREVSSRSAPGDMDGRNTLPERTEDSIRFVAASVLNY</sequence>
<organism evidence="2 3">
    <name type="scientific">Ensete ventricosum</name>
    <name type="common">Abyssinian banana</name>
    <name type="synonym">Musa ensete</name>
    <dbReference type="NCBI Taxonomy" id="4639"/>
    <lineage>
        <taxon>Eukaryota</taxon>
        <taxon>Viridiplantae</taxon>
        <taxon>Streptophyta</taxon>
        <taxon>Embryophyta</taxon>
        <taxon>Tracheophyta</taxon>
        <taxon>Spermatophyta</taxon>
        <taxon>Magnoliopsida</taxon>
        <taxon>Liliopsida</taxon>
        <taxon>Zingiberales</taxon>
        <taxon>Musaceae</taxon>
        <taxon>Ensete</taxon>
    </lineage>
</organism>
<comment type="caution">
    <text evidence="2">The sequence shown here is derived from an EMBL/GenBank/DDBJ whole genome shotgun (WGS) entry which is preliminary data.</text>
</comment>
<feature type="region of interest" description="Disordered" evidence="1">
    <location>
        <begin position="67"/>
        <end position="87"/>
    </location>
</feature>
<gene>
    <name evidence="2" type="ORF">B296_00025526</name>
</gene>
<evidence type="ECO:0000256" key="1">
    <source>
        <dbReference type="SAM" id="MobiDB-lite"/>
    </source>
</evidence>
<dbReference type="EMBL" id="AMZH03012190">
    <property type="protein sequence ID" value="RRT51497.1"/>
    <property type="molecule type" value="Genomic_DNA"/>
</dbReference>
<protein>
    <submittedName>
        <fullName evidence="2">Uncharacterized protein</fullName>
    </submittedName>
</protein>
<accession>A0A426YIK5</accession>
<dbReference type="AlphaFoldDB" id="A0A426YIK5"/>
<evidence type="ECO:0000313" key="2">
    <source>
        <dbReference type="EMBL" id="RRT51497.1"/>
    </source>
</evidence>
<feature type="compositionally biased region" description="Basic and acidic residues" evidence="1">
    <location>
        <begin position="78"/>
        <end position="87"/>
    </location>
</feature>
<evidence type="ECO:0000313" key="3">
    <source>
        <dbReference type="Proteomes" id="UP000287651"/>
    </source>
</evidence>
<dbReference type="Proteomes" id="UP000287651">
    <property type="component" value="Unassembled WGS sequence"/>
</dbReference>
<proteinExistence type="predicted"/>